<keyword evidence="2" id="KW-0472">Membrane</keyword>
<evidence type="ECO:0000313" key="3">
    <source>
        <dbReference type="Proteomes" id="UP000887577"/>
    </source>
</evidence>
<keyword evidence="2" id="KW-1133">Transmembrane helix</keyword>
<dbReference type="WBParaSite" id="PSU_v2.g613.t1">
    <property type="protein sequence ID" value="PSU_v2.g613.t1"/>
    <property type="gene ID" value="PSU_v2.g613"/>
</dbReference>
<proteinExistence type="predicted"/>
<evidence type="ECO:0000256" key="2">
    <source>
        <dbReference type="SAM" id="Phobius"/>
    </source>
</evidence>
<feature type="transmembrane region" description="Helical" evidence="2">
    <location>
        <begin position="49"/>
        <end position="71"/>
    </location>
</feature>
<evidence type="ECO:0000313" key="4">
    <source>
        <dbReference type="WBParaSite" id="PSU_v2.g613.t1"/>
    </source>
</evidence>
<dbReference type="Proteomes" id="UP000887577">
    <property type="component" value="Unplaced"/>
</dbReference>
<name>A0A914Z207_9BILA</name>
<dbReference type="AlphaFoldDB" id="A0A914Z207"/>
<sequence length="106" mass="12241">MSQTDESEAKQPQPQQRIKIPKNKIEERELKNGLLEDDNEDIAYLNFKIIWPVGICSAVSVIFLALSLAFMEKINHYTDNRFALNQIWLTYGKLLTLCTVSVKQKL</sequence>
<keyword evidence="2" id="KW-0812">Transmembrane</keyword>
<accession>A0A914Z207</accession>
<keyword evidence="3" id="KW-1185">Reference proteome</keyword>
<reference evidence="4" key="1">
    <citation type="submission" date="2022-11" db="UniProtKB">
        <authorList>
            <consortium name="WormBaseParasite"/>
        </authorList>
    </citation>
    <scope>IDENTIFICATION</scope>
</reference>
<organism evidence="3 4">
    <name type="scientific">Panagrolaimus superbus</name>
    <dbReference type="NCBI Taxonomy" id="310955"/>
    <lineage>
        <taxon>Eukaryota</taxon>
        <taxon>Metazoa</taxon>
        <taxon>Ecdysozoa</taxon>
        <taxon>Nematoda</taxon>
        <taxon>Chromadorea</taxon>
        <taxon>Rhabditida</taxon>
        <taxon>Tylenchina</taxon>
        <taxon>Panagrolaimomorpha</taxon>
        <taxon>Panagrolaimoidea</taxon>
        <taxon>Panagrolaimidae</taxon>
        <taxon>Panagrolaimus</taxon>
    </lineage>
</organism>
<protein>
    <submittedName>
        <fullName evidence="4">Uncharacterized protein</fullName>
    </submittedName>
</protein>
<evidence type="ECO:0000256" key="1">
    <source>
        <dbReference type="SAM" id="MobiDB-lite"/>
    </source>
</evidence>
<feature type="region of interest" description="Disordered" evidence="1">
    <location>
        <begin position="1"/>
        <end position="22"/>
    </location>
</feature>